<evidence type="ECO:0000313" key="2">
    <source>
        <dbReference type="Proteomes" id="UP001059912"/>
    </source>
</evidence>
<name>A0ABY5IL00_9VIBR</name>
<geneLocation type="plasmid" evidence="1 2">
    <name>unnamed1</name>
</geneLocation>
<reference evidence="1" key="1">
    <citation type="submission" date="2020-03" db="EMBL/GenBank/DDBJ databases">
        <title>Five strains of Vibrio campbellii isolated from Mariana Trench.</title>
        <authorList>
            <person name="Liang J."/>
            <person name="Zhang X.-H."/>
        </authorList>
    </citation>
    <scope>NUCLEOTIDE SEQUENCE</scope>
    <source>
        <strain evidence="1">LJC013</strain>
        <plasmid evidence="1">unnamed1</plasmid>
    </source>
</reference>
<dbReference type="EMBL" id="CP050472">
    <property type="protein sequence ID" value="UTZ34942.1"/>
    <property type="molecule type" value="Genomic_DNA"/>
</dbReference>
<keyword evidence="1" id="KW-0614">Plasmid</keyword>
<proteinExistence type="predicted"/>
<gene>
    <name evidence="1" type="ORF">HB762_27145</name>
</gene>
<dbReference type="RefSeq" id="WP_157664646.1">
    <property type="nucleotide sequence ID" value="NZ_CP050472.1"/>
</dbReference>
<organism evidence="1 2">
    <name type="scientific">Vibrio campbellii</name>
    <dbReference type="NCBI Taxonomy" id="680"/>
    <lineage>
        <taxon>Bacteria</taxon>
        <taxon>Pseudomonadati</taxon>
        <taxon>Pseudomonadota</taxon>
        <taxon>Gammaproteobacteria</taxon>
        <taxon>Vibrionales</taxon>
        <taxon>Vibrionaceae</taxon>
        <taxon>Vibrio</taxon>
    </lineage>
</organism>
<sequence length="54" mass="6192">MRYKFVAFPRSVVKRVLSEAKGMVELEVVAESEKLARKVYAKEYICVLKASMPI</sequence>
<protein>
    <submittedName>
        <fullName evidence="1">Uncharacterized protein</fullName>
    </submittedName>
</protein>
<evidence type="ECO:0000313" key="1">
    <source>
        <dbReference type="EMBL" id="UTZ34942.1"/>
    </source>
</evidence>
<accession>A0ABY5IL00</accession>
<keyword evidence="2" id="KW-1185">Reference proteome</keyword>
<dbReference type="Proteomes" id="UP001059912">
    <property type="component" value="Plasmid unnamed1"/>
</dbReference>